<feature type="transmembrane region" description="Helical" evidence="2">
    <location>
        <begin position="114"/>
        <end position="132"/>
    </location>
</feature>
<feature type="transmembrane region" description="Helical" evidence="2">
    <location>
        <begin position="144"/>
        <end position="164"/>
    </location>
</feature>
<comment type="caution">
    <text evidence="3">The sequence shown here is derived from an EMBL/GenBank/DDBJ whole genome shotgun (WGS) entry which is preliminary data.</text>
</comment>
<name>A0ABX1JML0_9MICC</name>
<evidence type="ECO:0000313" key="3">
    <source>
        <dbReference type="EMBL" id="NKX50513.1"/>
    </source>
</evidence>
<evidence type="ECO:0000313" key="4">
    <source>
        <dbReference type="Proteomes" id="UP000523795"/>
    </source>
</evidence>
<proteinExistence type="predicted"/>
<protein>
    <submittedName>
        <fullName evidence="3">Uncharacterized protein</fullName>
    </submittedName>
</protein>
<sequence length="322" mass="32789">MFLRAQGGAGGPGPDGAAGTLGTPRSVGAGCAALFWAVGFYGVADLLALVGARGGMDAVAGLQASWGVLFTLIVGGGFVAMAARPLNPWPALVQLWTVAAALLLAAALTANVDPLVVAIMLVPMTAVGFAGPRLPPRRKLEADGLLFLLALAGAPAWWSYAAVAVERSLTPGVEDDVSWGLAHWPLQAARGIFMALIVLVMEFWPPGRPLHGTVCCASSTVLAAGWLLYPVSAGSVDSPAMSVLAVLWGAAVFACRFRGTGGGRTGGRPAAVDGPKPPGLRTEAPAAGAGRGPVRARLPRGTGRPWPDTEVLWPDTAGPRNA</sequence>
<evidence type="ECO:0000256" key="2">
    <source>
        <dbReference type="SAM" id="Phobius"/>
    </source>
</evidence>
<feature type="transmembrane region" description="Helical" evidence="2">
    <location>
        <begin position="241"/>
        <end position="259"/>
    </location>
</feature>
<feature type="region of interest" description="Disordered" evidence="1">
    <location>
        <begin position="263"/>
        <end position="322"/>
    </location>
</feature>
<feature type="transmembrane region" description="Helical" evidence="2">
    <location>
        <begin position="184"/>
        <end position="203"/>
    </location>
</feature>
<gene>
    <name evidence="3" type="ORF">HER39_08015</name>
</gene>
<feature type="transmembrane region" description="Helical" evidence="2">
    <location>
        <begin position="210"/>
        <end position="229"/>
    </location>
</feature>
<organism evidence="3 4">
    <name type="scientific">Arthrobacter deserti</name>
    <dbReference type="NCBI Taxonomy" id="1742687"/>
    <lineage>
        <taxon>Bacteria</taxon>
        <taxon>Bacillati</taxon>
        <taxon>Actinomycetota</taxon>
        <taxon>Actinomycetes</taxon>
        <taxon>Micrococcales</taxon>
        <taxon>Micrococcaceae</taxon>
        <taxon>Arthrobacter</taxon>
    </lineage>
</organism>
<feature type="transmembrane region" description="Helical" evidence="2">
    <location>
        <begin position="89"/>
        <end position="108"/>
    </location>
</feature>
<dbReference type="EMBL" id="JAAZSR010000098">
    <property type="protein sequence ID" value="NKX50513.1"/>
    <property type="molecule type" value="Genomic_DNA"/>
</dbReference>
<feature type="transmembrane region" description="Helical" evidence="2">
    <location>
        <begin position="64"/>
        <end position="82"/>
    </location>
</feature>
<reference evidence="3 4" key="1">
    <citation type="submission" date="2020-04" db="EMBL/GenBank/DDBJ databases">
        <authorList>
            <person name="Liu S."/>
        </authorList>
    </citation>
    <scope>NUCLEOTIDE SEQUENCE [LARGE SCALE GENOMIC DNA]</scope>
    <source>
        <strain evidence="3 4">CGMCC 1.15091</strain>
    </source>
</reference>
<dbReference type="Proteomes" id="UP000523795">
    <property type="component" value="Unassembled WGS sequence"/>
</dbReference>
<keyword evidence="2" id="KW-0472">Membrane</keyword>
<accession>A0ABX1JML0</accession>
<keyword evidence="4" id="KW-1185">Reference proteome</keyword>
<evidence type="ECO:0000256" key="1">
    <source>
        <dbReference type="SAM" id="MobiDB-lite"/>
    </source>
</evidence>
<feature type="compositionally biased region" description="Low complexity" evidence="1">
    <location>
        <begin position="284"/>
        <end position="301"/>
    </location>
</feature>
<feature type="transmembrane region" description="Helical" evidence="2">
    <location>
        <begin position="33"/>
        <end position="52"/>
    </location>
</feature>
<keyword evidence="2" id="KW-1133">Transmembrane helix</keyword>
<keyword evidence="2" id="KW-0812">Transmembrane</keyword>